<feature type="compositionally biased region" description="Low complexity" evidence="1">
    <location>
        <begin position="83"/>
        <end position="101"/>
    </location>
</feature>
<evidence type="ECO:0000313" key="2">
    <source>
        <dbReference type="Ensembl" id="ENSPNYP00000003655.1"/>
    </source>
</evidence>
<proteinExistence type="predicted"/>
<dbReference type="AlphaFoldDB" id="A0A3B4EZL4"/>
<name>A0A3B4EZL4_9CICH</name>
<protein>
    <submittedName>
        <fullName evidence="2">Uncharacterized protein</fullName>
    </submittedName>
</protein>
<organism evidence="2">
    <name type="scientific">Pundamilia nyererei</name>
    <dbReference type="NCBI Taxonomy" id="303518"/>
    <lineage>
        <taxon>Eukaryota</taxon>
        <taxon>Metazoa</taxon>
        <taxon>Chordata</taxon>
        <taxon>Craniata</taxon>
        <taxon>Vertebrata</taxon>
        <taxon>Euteleostomi</taxon>
        <taxon>Actinopterygii</taxon>
        <taxon>Neopterygii</taxon>
        <taxon>Teleostei</taxon>
        <taxon>Neoteleostei</taxon>
        <taxon>Acanthomorphata</taxon>
        <taxon>Ovalentaria</taxon>
        <taxon>Cichlomorphae</taxon>
        <taxon>Cichliformes</taxon>
        <taxon>Cichlidae</taxon>
        <taxon>African cichlids</taxon>
        <taxon>Pseudocrenilabrinae</taxon>
        <taxon>Haplochromini</taxon>
        <taxon>Pundamilia</taxon>
    </lineage>
</organism>
<dbReference type="Ensembl" id="ENSPNYT00000003749.1">
    <property type="protein sequence ID" value="ENSPNYP00000003655.1"/>
    <property type="gene ID" value="ENSPNYG00000002837.1"/>
</dbReference>
<feature type="compositionally biased region" description="Basic residues" evidence="1">
    <location>
        <begin position="107"/>
        <end position="116"/>
    </location>
</feature>
<dbReference type="GeneTree" id="ENSGT00940000181116"/>
<sequence>MCTDKMFFWRKLFPQALQGYGFSPVCVPKPLPHVVQEYGFSPALQEYGFSPVCVLMCTDKVPLNRKLFPHSSQSPRRRRSHPSGRAASAPPGPHWSSSSGHTAAPPHRQRDKPRKH</sequence>
<accession>A0A3B4EZL4</accession>
<feature type="region of interest" description="Disordered" evidence="1">
    <location>
        <begin position="65"/>
        <end position="116"/>
    </location>
</feature>
<evidence type="ECO:0000256" key="1">
    <source>
        <dbReference type="SAM" id="MobiDB-lite"/>
    </source>
</evidence>
<reference evidence="2" key="1">
    <citation type="submission" date="2023-09" db="UniProtKB">
        <authorList>
            <consortium name="Ensembl"/>
        </authorList>
    </citation>
    <scope>IDENTIFICATION</scope>
</reference>